<dbReference type="Proteomes" id="UP000244178">
    <property type="component" value="Unassembled WGS sequence"/>
</dbReference>
<comment type="caution">
    <text evidence="1">The sequence shown here is derived from an EMBL/GenBank/DDBJ whole genome shotgun (WGS) entry which is preliminary data.</text>
</comment>
<proteinExistence type="predicted"/>
<evidence type="ECO:0000313" key="1">
    <source>
        <dbReference type="EMBL" id="PUA47003.1"/>
    </source>
</evidence>
<reference evidence="1 2" key="1">
    <citation type="submission" date="2018-03" db="EMBL/GenBank/DDBJ databases">
        <title>Draft genome sequence of the plant growth promoting rhizobacterium Pseudomonas protegens strain BNJ-SS-45 isolated from wheat (Triticum aestivum) rhizosphere.</title>
        <authorList>
            <person name="Bajpai A."/>
            <person name="Shende K."/>
            <person name="Meena N."/>
            <person name="Upadhyayula S.R."/>
            <person name="Suravajhala P."/>
            <person name="Medicherla K.M."/>
            <person name="Johri B.N."/>
        </authorList>
    </citation>
    <scope>NUCLEOTIDE SEQUENCE [LARGE SCALE GENOMIC DNA]</scope>
    <source>
        <strain evidence="1 2">BNJ-SS-45</strain>
    </source>
</reference>
<dbReference type="EMBL" id="PYJM01000001">
    <property type="protein sequence ID" value="PUA47003.1"/>
    <property type="molecule type" value="Genomic_DNA"/>
</dbReference>
<accession>A0A2T6GS69</accession>
<gene>
    <name evidence="1" type="ORF">C5U62_03220</name>
</gene>
<name>A0A2T6GS69_9PSED</name>
<evidence type="ECO:0000313" key="2">
    <source>
        <dbReference type="Proteomes" id="UP000244178"/>
    </source>
</evidence>
<dbReference type="AlphaFoldDB" id="A0A2T6GS69"/>
<organism evidence="1 2">
    <name type="scientific">Pseudomonas protegens</name>
    <dbReference type="NCBI Taxonomy" id="380021"/>
    <lineage>
        <taxon>Bacteria</taxon>
        <taxon>Pseudomonadati</taxon>
        <taxon>Pseudomonadota</taxon>
        <taxon>Gammaproteobacteria</taxon>
        <taxon>Pseudomonadales</taxon>
        <taxon>Pseudomonadaceae</taxon>
        <taxon>Pseudomonas</taxon>
    </lineage>
</organism>
<sequence length="100" mass="11342">MHNFCLVTGLVPGRQVTLERQALAQLTRPRSRVPSLFRGAWRCAAAVTRQRLDTVSIGFFSELKKGRFDRPAQFTQEGPGSQGQIVLKEYLAMKFQVRFS</sequence>
<protein>
    <submittedName>
        <fullName evidence="1">Uncharacterized protein</fullName>
    </submittedName>
</protein>